<dbReference type="Pfam" id="PF00171">
    <property type="entry name" value="Aldedh"/>
    <property type="match status" value="1"/>
</dbReference>
<dbReference type="GO" id="GO:0008652">
    <property type="term" value="P:amino acid biosynthetic process"/>
    <property type="evidence" value="ECO:0007669"/>
    <property type="project" value="UniProtKB-KW"/>
</dbReference>
<comment type="pathway">
    <text evidence="2 17">Amino-acid biosynthesis; L-proline biosynthesis; L-glutamate 5-semialdehyde from L-glutamate: step 2/2.</text>
</comment>
<feature type="domain" description="Aspartate/glutamate/uridylate kinase" evidence="19">
    <location>
        <begin position="16"/>
        <end position="261"/>
    </location>
</feature>
<keyword evidence="8 17" id="KW-0808">Transferase</keyword>
<dbReference type="Gene3D" id="3.40.309.10">
    <property type="entry name" value="Aldehyde Dehydrogenase, Chain A, domain 2"/>
    <property type="match status" value="1"/>
</dbReference>
<dbReference type="InterPro" id="IPR016162">
    <property type="entry name" value="Ald_DH_N"/>
</dbReference>
<feature type="domain" description="Aldehyde dehydrogenase" evidence="18">
    <location>
        <begin position="299"/>
        <end position="566"/>
    </location>
</feature>
<dbReference type="PROSITE" id="PS00902">
    <property type="entry name" value="GLUTAMATE_5_KINASE"/>
    <property type="match status" value="1"/>
</dbReference>
<evidence type="ECO:0000256" key="14">
    <source>
        <dbReference type="ARBA" id="ARBA00023268"/>
    </source>
</evidence>
<dbReference type="PANTHER" id="PTHR11063:SF8">
    <property type="entry name" value="DELTA-1-PYRROLINE-5-CARBOXYLATE SYNTHASE"/>
    <property type="match status" value="1"/>
</dbReference>
<dbReference type="EMBL" id="JAAMPC010000015">
    <property type="protein sequence ID" value="KAG2258065.1"/>
    <property type="molecule type" value="Genomic_DNA"/>
</dbReference>
<dbReference type="InterPro" id="IPR036393">
    <property type="entry name" value="AceGlu_kinase-like_sf"/>
</dbReference>
<keyword evidence="21" id="KW-1185">Reference proteome</keyword>
<comment type="similarity">
    <text evidence="4 17">In the C-terminal section; belongs to the gamma-glutamyl phosphate reductase family.</text>
</comment>
<evidence type="ECO:0000313" key="20">
    <source>
        <dbReference type="EMBL" id="KAG2258065.1"/>
    </source>
</evidence>
<keyword evidence="9 17" id="KW-0547">Nucleotide-binding</keyword>
<organism evidence="20 21">
    <name type="scientific">Brassica carinata</name>
    <name type="common">Ethiopian mustard</name>
    <name type="synonym">Abyssinian cabbage</name>
    <dbReference type="NCBI Taxonomy" id="52824"/>
    <lineage>
        <taxon>Eukaryota</taxon>
        <taxon>Viridiplantae</taxon>
        <taxon>Streptophyta</taxon>
        <taxon>Embryophyta</taxon>
        <taxon>Tracheophyta</taxon>
        <taxon>Spermatophyta</taxon>
        <taxon>Magnoliopsida</taxon>
        <taxon>eudicotyledons</taxon>
        <taxon>Gunneridae</taxon>
        <taxon>Pentapetalae</taxon>
        <taxon>rosids</taxon>
        <taxon>malvids</taxon>
        <taxon>Brassicales</taxon>
        <taxon>Brassicaceae</taxon>
        <taxon>Brassiceae</taxon>
        <taxon>Brassica</taxon>
    </lineage>
</organism>
<keyword evidence="10 17" id="KW-0418">Kinase</keyword>
<evidence type="ECO:0000256" key="8">
    <source>
        <dbReference type="ARBA" id="ARBA00022679"/>
    </source>
</evidence>
<evidence type="ECO:0000256" key="16">
    <source>
        <dbReference type="ARBA" id="ARBA00049141"/>
    </source>
</evidence>
<dbReference type="InterPro" id="IPR020593">
    <property type="entry name" value="G-glutamylP_reductase_CS"/>
</dbReference>
<keyword evidence="14" id="KW-0511">Multifunctional enzyme</keyword>
<evidence type="ECO:0000256" key="12">
    <source>
        <dbReference type="ARBA" id="ARBA00022857"/>
    </source>
</evidence>
<dbReference type="GO" id="GO:0004349">
    <property type="term" value="F:glutamate 5-kinase activity"/>
    <property type="evidence" value="ECO:0007669"/>
    <property type="project" value="UniProtKB-UniRule"/>
</dbReference>
<dbReference type="InterPro" id="IPR000965">
    <property type="entry name" value="GPR_dom"/>
</dbReference>
<dbReference type="FunFam" id="3.40.309.10:FF:000015">
    <property type="entry name" value="Delta-1-pyrroline-5-carboxylate synthase"/>
    <property type="match status" value="1"/>
</dbReference>
<dbReference type="NCBIfam" id="TIGR01092">
    <property type="entry name" value="P5CS"/>
    <property type="match status" value="1"/>
</dbReference>
<dbReference type="Pfam" id="PF00696">
    <property type="entry name" value="AA_kinase"/>
    <property type="match status" value="1"/>
</dbReference>
<dbReference type="GO" id="GO:0005524">
    <property type="term" value="F:ATP binding"/>
    <property type="evidence" value="ECO:0007669"/>
    <property type="project" value="UniProtKB-UniRule"/>
</dbReference>
<dbReference type="HAMAP" id="MF_00412">
    <property type="entry name" value="ProA"/>
    <property type="match status" value="1"/>
</dbReference>
<keyword evidence="11 17" id="KW-0067">ATP-binding</keyword>
<evidence type="ECO:0000256" key="5">
    <source>
        <dbReference type="ARBA" id="ARBA00009302"/>
    </source>
</evidence>
<dbReference type="Gene3D" id="3.40.1160.10">
    <property type="entry name" value="Acetylglutamate kinase-like"/>
    <property type="match status" value="1"/>
</dbReference>
<dbReference type="EC" id="2.7.2.11" evidence="17"/>
<proteinExistence type="inferred from homology"/>
<comment type="caution">
    <text evidence="20">The sequence shown here is derived from an EMBL/GenBank/DDBJ whole genome shotgun (WGS) entry which is preliminary data.</text>
</comment>
<evidence type="ECO:0000256" key="15">
    <source>
        <dbReference type="ARBA" id="ARBA00049024"/>
    </source>
</evidence>
<dbReference type="PANTHER" id="PTHR11063">
    <property type="entry name" value="GLUTAMATE SEMIALDEHYDE DEHYDROGENASE"/>
    <property type="match status" value="1"/>
</dbReference>
<dbReference type="GO" id="GO:0005737">
    <property type="term" value="C:cytoplasm"/>
    <property type="evidence" value="ECO:0007669"/>
    <property type="project" value="UniProtKB-UniRule"/>
</dbReference>
<dbReference type="EC" id="1.2.1.41" evidence="17"/>
<dbReference type="Gene3D" id="3.40.605.10">
    <property type="entry name" value="Aldehyde Dehydrogenase, Chain A, domain 1"/>
    <property type="match status" value="1"/>
</dbReference>
<evidence type="ECO:0000256" key="2">
    <source>
        <dbReference type="ARBA" id="ARBA00004985"/>
    </source>
</evidence>
<comment type="catalytic activity">
    <reaction evidence="15 17">
        <text>L-glutamate 5-semialdehyde + phosphate + NADP(+) = L-glutamyl 5-phosphate + NADPH + H(+)</text>
        <dbReference type="Rhea" id="RHEA:19541"/>
        <dbReference type="ChEBI" id="CHEBI:15378"/>
        <dbReference type="ChEBI" id="CHEBI:43474"/>
        <dbReference type="ChEBI" id="CHEBI:57783"/>
        <dbReference type="ChEBI" id="CHEBI:58066"/>
        <dbReference type="ChEBI" id="CHEBI:58274"/>
        <dbReference type="ChEBI" id="CHEBI:58349"/>
        <dbReference type="EC" id="1.2.1.41"/>
    </reaction>
</comment>
<dbReference type="HAMAP" id="MF_00456">
    <property type="entry name" value="ProB"/>
    <property type="match status" value="1"/>
</dbReference>
<dbReference type="InterPro" id="IPR005715">
    <property type="entry name" value="Glu_5kinase/COase_Synthase"/>
</dbReference>
<dbReference type="InterPro" id="IPR001057">
    <property type="entry name" value="Glu/AcGlu_kinase"/>
</dbReference>
<comment type="catalytic activity">
    <reaction evidence="16 17">
        <text>L-glutamate + ATP = L-glutamyl 5-phosphate + ADP</text>
        <dbReference type="Rhea" id="RHEA:14877"/>
        <dbReference type="ChEBI" id="CHEBI:29985"/>
        <dbReference type="ChEBI" id="CHEBI:30616"/>
        <dbReference type="ChEBI" id="CHEBI:58274"/>
        <dbReference type="ChEBI" id="CHEBI:456216"/>
        <dbReference type="EC" id="2.7.2.11"/>
    </reaction>
</comment>
<dbReference type="NCBIfam" id="TIGR01027">
    <property type="entry name" value="proB"/>
    <property type="match status" value="1"/>
</dbReference>
<protein>
    <recommendedName>
        <fullName evidence="17">Delta-1-pyrroline-5-carboxylate synthase</fullName>
    </recommendedName>
    <domain>
        <recommendedName>
            <fullName evidence="17">Glutamate 5-kinase</fullName>
            <shortName evidence="17">GK</shortName>
            <ecNumber evidence="17">2.7.2.11</ecNumber>
        </recommendedName>
        <alternativeName>
            <fullName evidence="17">Gamma-glutamyl kinase</fullName>
        </alternativeName>
    </domain>
    <domain>
        <recommendedName>
            <fullName evidence="17">Gamma-glutamyl phosphate reductase</fullName>
            <shortName evidence="17">GPR</shortName>
            <ecNumber evidence="17">1.2.1.41</ecNumber>
        </recommendedName>
        <alternativeName>
            <fullName evidence="17">Glutamate-5-semialdehyde dehydrogenase</fullName>
        </alternativeName>
        <alternativeName>
            <fullName evidence="17">Glutamyl-gamma-semialdehyde dehydrogenase</fullName>
        </alternativeName>
    </domain>
</protein>
<evidence type="ECO:0000256" key="3">
    <source>
        <dbReference type="ARBA" id="ARBA00005185"/>
    </source>
</evidence>
<dbReference type="FunFam" id="3.40.1160.10:FF:000013">
    <property type="entry name" value="Delta-1-pyrroline-5-carboxylate synthase"/>
    <property type="match status" value="1"/>
</dbReference>
<dbReference type="OrthoDB" id="1934954at2759"/>
<keyword evidence="13 17" id="KW-0560">Oxidoreductase</keyword>
<dbReference type="Proteomes" id="UP000886595">
    <property type="component" value="Unassembled WGS sequence"/>
</dbReference>
<reference evidence="20 21" key="1">
    <citation type="submission" date="2020-02" db="EMBL/GenBank/DDBJ databases">
        <authorList>
            <person name="Ma Q."/>
            <person name="Huang Y."/>
            <person name="Song X."/>
            <person name="Pei D."/>
        </authorList>
    </citation>
    <scope>NUCLEOTIDE SEQUENCE [LARGE SCALE GENOMIC DNA]</scope>
    <source>
        <strain evidence="20">Sxm20200214</strain>
        <tissue evidence="20">Leaf</tissue>
    </source>
</reference>
<evidence type="ECO:0000259" key="19">
    <source>
        <dbReference type="Pfam" id="PF00696"/>
    </source>
</evidence>
<dbReference type="InterPro" id="IPR015590">
    <property type="entry name" value="Aldehyde_DH_dom"/>
</dbReference>
<name>A0A8X7PUR9_BRACI</name>
<evidence type="ECO:0000256" key="9">
    <source>
        <dbReference type="ARBA" id="ARBA00022741"/>
    </source>
</evidence>
<dbReference type="GO" id="GO:0009555">
    <property type="term" value="P:pollen development"/>
    <property type="evidence" value="ECO:0007669"/>
    <property type="project" value="UniProtKB-ARBA"/>
</dbReference>
<dbReference type="PROSITE" id="PS01223">
    <property type="entry name" value="PROA"/>
    <property type="match status" value="1"/>
</dbReference>
<dbReference type="InterPro" id="IPR005766">
    <property type="entry name" value="P5_carboxy_syn"/>
</dbReference>
<dbReference type="NCBIfam" id="NF001221">
    <property type="entry name" value="PRK00197.1"/>
    <property type="match status" value="1"/>
</dbReference>
<evidence type="ECO:0000256" key="7">
    <source>
        <dbReference type="ARBA" id="ARBA00022650"/>
    </source>
</evidence>
<keyword evidence="12 17" id="KW-0521">NADP</keyword>
<dbReference type="InterPro" id="IPR016161">
    <property type="entry name" value="Ald_DH/histidinol_DH"/>
</dbReference>
<dbReference type="GO" id="GO:0004350">
    <property type="term" value="F:glutamate-5-semialdehyde dehydrogenase activity"/>
    <property type="evidence" value="ECO:0007669"/>
    <property type="project" value="UniProtKB-UniRule"/>
</dbReference>
<evidence type="ECO:0000259" key="18">
    <source>
        <dbReference type="Pfam" id="PF00171"/>
    </source>
</evidence>
<gene>
    <name evidence="20" type="ORF">Bca52824_077359</name>
</gene>
<accession>A0A8X7PUR9</accession>
<evidence type="ECO:0000256" key="11">
    <source>
        <dbReference type="ARBA" id="ARBA00022840"/>
    </source>
</evidence>
<dbReference type="SUPFAM" id="SSF53720">
    <property type="entry name" value="ALDH-like"/>
    <property type="match status" value="1"/>
</dbReference>
<dbReference type="NCBIfam" id="TIGR00407">
    <property type="entry name" value="proA"/>
    <property type="match status" value="1"/>
</dbReference>
<comment type="pathway">
    <text evidence="3 17">Amino-acid biosynthesis; L-proline biosynthesis; L-glutamate 5-semialdehyde from L-glutamate: step 1/2.</text>
</comment>
<dbReference type="PIRSF" id="PIRSF036429">
    <property type="entry name" value="P5C_syn"/>
    <property type="match status" value="1"/>
</dbReference>
<keyword evidence="7 17" id="KW-0641">Proline biosynthesis</keyword>
<sequence>MEEEIDRSRAFAKDVKRIVVKVGTAVVTGKGGRLALGRLGAICEQLAELNSDGFEVILVSSGAVGLGRQRLRYRQLVNSSFADLQKPQTELDGKACAGVGQSSLMAYYETMFDQMDVTVAQMLVTDSSFRDKDFRKQLSETVKAMLKMRVIPVFNENDAISTRKAPYKDSTGIFWDNDSLAALLALELKADLLILLSDVEGLYTGPPSDPKSKLIHTYVKEKHQEEITFGEKSRLGRGGMTAKVKAAVNAAYGGIPVIITSGYAAENIAKVLKGLRVGTLFHQDAHLWARVVDTTSRDMAVAARESSRKLQALSSEDRKNILLDIATALEANEKIIKAENDLDVAAAQEAGYEESLVARLVMKPGKISSLAASIRQLAEMEDPIGRVLKKTEVADGLILEKTSSPLGVLLIVFESRPDALVQIASLAIRSGNGLLLKGGKEARRSNAILHKVITDAIPKTVGGKLIGLVTSRDEIPDLLKLDDVIDLVIPRGSNKLVSQIKNSTKIPVLGHADGICHVYVDKSCKVDMAKRVVSDAKLDYPAACNAMETLLVHKDLEQNGVLNELIYALQANGVTLYGGPKASGKLNIPEAKSFHHEYSSKACTVEIVEDVHGAIDHIHQHGSAHTDCIVTEDSEVAEIFLRQVDSAAVIHNASTRFCDGFRFGLGAEVGISTSRIHARGPVGVEGLLTTRWIMRGKGQVVDGDNGVAYTHKDIPVLERTKAVENGH</sequence>
<evidence type="ECO:0000313" key="21">
    <source>
        <dbReference type="Proteomes" id="UP000886595"/>
    </source>
</evidence>
<evidence type="ECO:0000256" key="17">
    <source>
        <dbReference type="PIRNR" id="PIRNR036429"/>
    </source>
</evidence>
<dbReference type="SUPFAM" id="SSF53633">
    <property type="entry name" value="Carbamate kinase-like"/>
    <property type="match status" value="1"/>
</dbReference>
<evidence type="ECO:0000256" key="13">
    <source>
        <dbReference type="ARBA" id="ARBA00023002"/>
    </source>
</evidence>
<dbReference type="PRINTS" id="PR00474">
    <property type="entry name" value="GLU5KINASE"/>
</dbReference>
<dbReference type="InterPro" id="IPR016163">
    <property type="entry name" value="Ald_DH_C"/>
</dbReference>
<evidence type="ECO:0000256" key="10">
    <source>
        <dbReference type="ARBA" id="ARBA00022777"/>
    </source>
</evidence>
<comment type="function">
    <text evidence="1 17">P5CS plays a key role in proline biosynthesis, leading to osmoregulation in plants.</text>
</comment>
<dbReference type="InterPro" id="IPR019797">
    <property type="entry name" value="Glutamate_5-kinase_CS"/>
</dbReference>
<dbReference type="AlphaFoldDB" id="A0A8X7PUR9"/>
<comment type="similarity">
    <text evidence="5 17">In the N-terminal section; belongs to the glutamate 5-kinase family.</text>
</comment>
<dbReference type="InterPro" id="IPR001048">
    <property type="entry name" value="Asp/Glu/Uridylate_kinase"/>
</dbReference>
<keyword evidence="6 17" id="KW-0028">Amino-acid biosynthesis</keyword>
<evidence type="ECO:0000256" key="1">
    <source>
        <dbReference type="ARBA" id="ARBA00003492"/>
    </source>
</evidence>
<evidence type="ECO:0000256" key="4">
    <source>
        <dbReference type="ARBA" id="ARBA00006300"/>
    </source>
</evidence>
<evidence type="ECO:0000256" key="6">
    <source>
        <dbReference type="ARBA" id="ARBA00022605"/>
    </source>
</evidence>
<dbReference type="CDD" id="cd07079">
    <property type="entry name" value="ALDH_F18-19_ProA-GPR"/>
    <property type="match status" value="1"/>
</dbReference>